<dbReference type="InterPro" id="IPR051262">
    <property type="entry name" value="SMP-30/CGR1_Lactonase"/>
</dbReference>
<protein>
    <submittedName>
        <fullName evidence="6">Lactone hydrolase</fullName>
    </submittedName>
</protein>
<dbReference type="Gene3D" id="2.120.10.30">
    <property type="entry name" value="TolB, C-terminal domain"/>
    <property type="match status" value="1"/>
</dbReference>
<feature type="domain" description="SMP-30/Gluconolactonase/LRE-like region" evidence="5">
    <location>
        <begin position="25"/>
        <end position="277"/>
    </location>
</feature>
<dbReference type="Pfam" id="PF08450">
    <property type="entry name" value="SGL"/>
    <property type="match status" value="1"/>
</dbReference>
<dbReference type="InterPro" id="IPR011042">
    <property type="entry name" value="6-blade_b-propeller_TolB-like"/>
</dbReference>
<dbReference type="Proteomes" id="UP000053060">
    <property type="component" value="Unassembled WGS sequence"/>
</dbReference>
<dbReference type="EMBL" id="AZXY01000022">
    <property type="protein sequence ID" value="KSZ56110.1"/>
    <property type="molecule type" value="Genomic_DNA"/>
</dbReference>
<reference evidence="7" key="1">
    <citation type="submission" date="2015-01" db="EMBL/GenBank/DDBJ databases">
        <title>Draft genome sequence of Rhodococcus pyridinivorans strain KG-16, a hydrocarbon-degrading bacterium.</title>
        <authorList>
            <person name="Aggarwal R.K."/>
            <person name="Dawar C."/>
        </authorList>
    </citation>
    <scope>NUCLEOTIDE SEQUENCE [LARGE SCALE GENOMIC DNA]</scope>
    <source>
        <strain evidence="7">KG-16</strain>
    </source>
</reference>
<reference evidence="6 7" key="2">
    <citation type="journal article" date="2016" name="Genome Announc.">
        <title>Draft Genome Sequence of a Versatile Hydrocarbon-Degrading Bacterium, Rhodococcus pyridinivorans Strain KG-16, Collected from Oil Fields in India.</title>
        <authorList>
            <person name="Aggarwal R.K."/>
            <person name="Dawar C."/>
            <person name="Phanindranath R."/>
            <person name="Mutnuri L."/>
            <person name="Dayal A.M."/>
        </authorList>
    </citation>
    <scope>NUCLEOTIDE SEQUENCE [LARGE SCALE GENOMIC DNA]</scope>
    <source>
        <strain evidence="6 7">KG-16</strain>
    </source>
</reference>
<feature type="binding site" evidence="4">
    <location>
        <position position="27"/>
    </location>
    <ligand>
        <name>a divalent metal cation</name>
        <dbReference type="ChEBI" id="CHEBI:60240"/>
    </ligand>
</feature>
<dbReference type="AlphaFoldDB" id="A0A0V9UDC6"/>
<comment type="similarity">
    <text evidence="1">Belongs to the SMP-30/CGR1 family.</text>
</comment>
<dbReference type="SUPFAM" id="SSF63829">
    <property type="entry name" value="Calcium-dependent phosphotriesterase"/>
    <property type="match status" value="1"/>
</dbReference>
<keyword evidence="4" id="KW-0479">Metal-binding</keyword>
<dbReference type="PATRIC" id="fig|1441730.3.peg.5251"/>
<dbReference type="InterPro" id="IPR005511">
    <property type="entry name" value="SMP-30"/>
</dbReference>
<evidence type="ECO:0000313" key="6">
    <source>
        <dbReference type="EMBL" id="KSZ56110.1"/>
    </source>
</evidence>
<dbReference type="PRINTS" id="PR01790">
    <property type="entry name" value="SMP30FAMILY"/>
</dbReference>
<gene>
    <name evidence="6" type="ORF">Z045_24965</name>
</gene>
<sequence>MVTDAVAAAGATVLEAREVSKGYSWPECPRWHDGALWFSDMYTATLKRLDSVGNATVVVDASTRATDAGVPIVLGGFGWLPDGRLIVVSMHEKLLLVQGDAGPTDLSVYADLSAFCPAPVNDMVLDTDGRAYITQFGFNFFKREPLAAAPLIVVAPDGSVSTADQVRPLMCANGIAISADGTRVYTAEVLTETIIVIDRAVDGTLSNPREFAKCPFRPDGIGLDEEGGVWAAMLEGGHVARFTGDGLTHAVPISPRHGMPSACLLGGPDRTTLFITVGHESFDFDKSAREAQGSIWMTEVPQSGGTTRP</sequence>
<evidence type="ECO:0000256" key="4">
    <source>
        <dbReference type="PIRSR" id="PIRSR605511-2"/>
    </source>
</evidence>
<organism evidence="6 7">
    <name type="scientific">Rhodococcus pyridinivorans KG-16</name>
    <dbReference type="NCBI Taxonomy" id="1441730"/>
    <lineage>
        <taxon>Bacteria</taxon>
        <taxon>Bacillati</taxon>
        <taxon>Actinomycetota</taxon>
        <taxon>Actinomycetes</taxon>
        <taxon>Mycobacteriales</taxon>
        <taxon>Nocardiaceae</taxon>
        <taxon>Rhodococcus</taxon>
    </lineage>
</organism>
<dbReference type="GO" id="GO:0046872">
    <property type="term" value="F:metal ion binding"/>
    <property type="evidence" value="ECO:0007669"/>
    <property type="project" value="UniProtKB-KW"/>
</dbReference>
<keyword evidence="4" id="KW-0862">Zinc</keyword>
<dbReference type="PANTHER" id="PTHR47572:SF4">
    <property type="entry name" value="LACTONASE DRP35"/>
    <property type="match status" value="1"/>
</dbReference>
<dbReference type="GO" id="GO:0016787">
    <property type="term" value="F:hydrolase activity"/>
    <property type="evidence" value="ECO:0007669"/>
    <property type="project" value="UniProtKB-KW"/>
</dbReference>
<evidence type="ECO:0000259" key="5">
    <source>
        <dbReference type="Pfam" id="PF08450"/>
    </source>
</evidence>
<dbReference type="PANTHER" id="PTHR47572">
    <property type="entry name" value="LIPOPROTEIN-RELATED"/>
    <property type="match status" value="1"/>
</dbReference>
<dbReference type="InterPro" id="IPR013658">
    <property type="entry name" value="SGL"/>
</dbReference>
<evidence type="ECO:0000313" key="7">
    <source>
        <dbReference type="Proteomes" id="UP000053060"/>
    </source>
</evidence>
<feature type="active site" description="Proton donor/acceptor" evidence="3">
    <location>
        <position position="219"/>
    </location>
</feature>
<feature type="binding site" evidence="4">
    <location>
        <position position="219"/>
    </location>
    <ligand>
        <name>a divalent metal cation</name>
        <dbReference type="ChEBI" id="CHEBI:60240"/>
    </ligand>
</feature>
<evidence type="ECO:0000256" key="3">
    <source>
        <dbReference type="PIRSR" id="PIRSR605511-1"/>
    </source>
</evidence>
<comment type="cofactor">
    <cofactor evidence="4">
        <name>Zn(2+)</name>
        <dbReference type="ChEBI" id="CHEBI:29105"/>
    </cofactor>
    <text evidence="4">Binds 1 divalent metal cation per subunit.</text>
</comment>
<keyword evidence="2 6" id="KW-0378">Hydrolase</keyword>
<proteinExistence type="inferred from homology"/>
<name>A0A0V9UDC6_9NOCA</name>
<evidence type="ECO:0000256" key="2">
    <source>
        <dbReference type="ARBA" id="ARBA00022801"/>
    </source>
</evidence>
<feature type="binding site" evidence="4">
    <location>
        <position position="173"/>
    </location>
    <ligand>
        <name>a divalent metal cation</name>
        <dbReference type="ChEBI" id="CHEBI:60240"/>
    </ligand>
</feature>
<feature type="binding site" evidence="4">
    <location>
        <position position="121"/>
    </location>
    <ligand>
        <name>substrate</name>
    </ligand>
</feature>
<accession>A0A0V9UDC6</accession>
<comment type="caution">
    <text evidence="6">The sequence shown here is derived from an EMBL/GenBank/DDBJ whole genome shotgun (WGS) entry which is preliminary data.</text>
</comment>
<evidence type="ECO:0000256" key="1">
    <source>
        <dbReference type="ARBA" id="ARBA00008853"/>
    </source>
</evidence>